<feature type="transmembrane region" description="Helical" evidence="1">
    <location>
        <begin position="6"/>
        <end position="24"/>
    </location>
</feature>
<protein>
    <submittedName>
        <fullName evidence="2">DUF4907 domain-containing protein</fullName>
    </submittedName>
</protein>
<dbReference type="InterPro" id="IPR032593">
    <property type="entry name" value="DUF4907"/>
</dbReference>
<accession>A0ABT6FUZ4</accession>
<reference evidence="2" key="1">
    <citation type="submission" date="2022-11" db="EMBL/GenBank/DDBJ databases">
        <title>High-quality draft genome sequence of Galbibacter sp. strain CMA-7.</title>
        <authorList>
            <person name="Wei L."/>
            <person name="Dong C."/>
            <person name="Shao Z."/>
        </authorList>
    </citation>
    <scope>NUCLEOTIDE SEQUENCE</scope>
    <source>
        <strain evidence="2">CMA-7</strain>
    </source>
</reference>
<keyword evidence="1" id="KW-1133">Transmembrane helix</keyword>
<evidence type="ECO:0000313" key="3">
    <source>
        <dbReference type="Proteomes" id="UP001153642"/>
    </source>
</evidence>
<dbReference type="Pfam" id="PF16250">
    <property type="entry name" value="DUF4907"/>
    <property type="match status" value="1"/>
</dbReference>
<dbReference type="Proteomes" id="UP001153642">
    <property type="component" value="Unassembled WGS sequence"/>
</dbReference>
<name>A0ABT6FUZ4_9FLAO</name>
<keyword evidence="1" id="KW-0812">Transmembrane</keyword>
<comment type="caution">
    <text evidence="2">The sequence shown here is derived from an EMBL/GenBank/DDBJ whole genome shotgun (WGS) entry which is preliminary data.</text>
</comment>
<evidence type="ECO:0000313" key="2">
    <source>
        <dbReference type="EMBL" id="MDG3587090.1"/>
    </source>
</evidence>
<organism evidence="2 3">
    <name type="scientific">Galbibacter pacificus</name>
    <dbReference type="NCBI Taxonomy" id="2996052"/>
    <lineage>
        <taxon>Bacteria</taxon>
        <taxon>Pseudomonadati</taxon>
        <taxon>Bacteroidota</taxon>
        <taxon>Flavobacteriia</taxon>
        <taxon>Flavobacteriales</taxon>
        <taxon>Flavobacteriaceae</taxon>
        <taxon>Galbibacter</taxon>
    </lineage>
</organism>
<dbReference type="EMBL" id="JAPMUA010000005">
    <property type="protein sequence ID" value="MDG3587090.1"/>
    <property type="molecule type" value="Genomic_DNA"/>
</dbReference>
<proteinExistence type="predicted"/>
<keyword evidence="3" id="KW-1185">Reference proteome</keyword>
<gene>
    <name evidence="2" type="ORF">OSR52_14545</name>
</gene>
<dbReference type="RefSeq" id="WP_277900645.1">
    <property type="nucleotide sequence ID" value="NZ_JAPMUA010000005.1"/>
</dbReference>
<sequence>MKWDKTKIMILAGVCILIFGWFFLSEKQEEKLKYTVIDVNGGYGYEITYKGTRVIRQEYIPAISAKQPFLSKDDAKKTASLVVNRLKNKKAPYLQKEVLDSLQIKIR</sequence>
<keyword evidence="1" id="KW-0472">Membrane</keyword>
<evidence type="ECO:0000256" key="1">
    <source>
        <dbReference type="SAM" id="Phobius"/>
    </source>
</evidence>